<evidence type="ECO:0000313" key="9">
    <source>
        <dbReference type="EMBL" id="OIW17047.1"/>
    </source>
</evidence>
<feature type="region of interest" description="Disordered" evidence="7">
    <location>
        <begin position="500"/>
        <end position="682"/>
    </location>
</feature>
<organism evidence="9 10">
    <name type="scientific">Lupinus angustifolius</name>
    <name type="common">Narrow-leaved blue lupine</name>
    <dbReference type="NCBI Taxonomy" id="3871"/>
    <lineage>
        <taxon>Eukaryota</taxon>
        <taxon>Viridiplantae</taxon>
        <taxon>Streptophyta</taxon>
        <taxon>Embryophyta</taxon>
        <taxon>Tracheophyta</taxon>
        <taxon>Spermatophyta</taxon>
        <taxon>Magnoliopsida</taxon>
        <taxon>eudicotyledons</taxon>
        <taxon>Gunneridae</taxon>
        <taxon>Pentapetalae</taxon>
        <taxon>rosids</taxon>
        <taxon>fabids</taxon>
        <taxon>Fabales</taxon>
        <taxon>Fabaceae</taxon>
        <taxon>Papilionoideae</taxon>
        <taxon>50 kb inversion clade</taxon>
        <taxon>genistoids sensu lato</taxon>
        <taxon>core genistoids</taxon>
        <taxon>Genisteae</taxon>
        <taxon>Lupinus</taxon>
    </lineage>
</organism>
<comment type="subcellular location">
    <subcellularLocation>
        <location evidence="1">Nucleus</location>
        <location evidence="1">Nucleolus</location>
    </subcellularLocation>
</comment>
<dbReference type="InterPro" id="IPR014876">
    <property type="entry name" value="DEK_C"/>
</dbReference>
<dbReference type="STRING" id="3871.A0A394DC98"/>
<feature type="compositionally biased region" description="Basic and acidic residues" evidence="7">
    <location>
        <begin position="89"/>
        <end position="140"/>
    </location>
</feature>
<feature type="compositionally biased region" description="Basic and acidic residues" evidence="7">
    <location>
        <begin position="47"/>
        <end position="81"/>
    </location>
</feature>
<feature type="compositionally biased region" description="Basic and acidic residues" evidence="7">
    <location>
        <begin position="552"/>
        <end position="562"/>
    </location>
</feature>
<evidence type="ECO:0000256" key="6">
    <source>
        <dbReference type="ARBA" id="ARBA00023242"/>
    </source>
</evidence>
<feature type="compositionally biased region" description="Basic and acidic residues" evidence="7">
    <location>
        <begin position="20"/>
        <end position="34"/>
    </location>
</feature>
<dbReference type="Pfam" id="PF08766">
    <property type="entry name" value="DEK_C"/>
    <property type="match status" value="1"/>
</dbReference>
<feature type="domain" description="DEK-C" evidence="8">
    <location>
        <begin position="677"/>
        <end position="732"/>
    </location>
</feature>
<dbReference type="EMBL" id="MLAU01000865">
    <property type="protein sequence ID" value="OIW17047.1"/>
    <property type="molecule type" value="Genomic_DNA"/>
</dbReference>
<keyword evidence="3" id="KW-0805">Transcription regulation</keyword>
<dbReference type="Gene3D" id="1.10.10.60">
    <property type="entry name" value="Homeodomain-like"/>
    <property type="match status" value="1"/>
</dbReference>
<evidence type="ECO:0000256" key="3">
    <source>
        <dbReference type="ARBA" id="ARBA00023015"/>
    </source>
</evidence>
<dbReference type="GO" id="GO:0005730">
    <property type="term" value="C:nucleolus"/>
    <property type="evidence" value="ECO:0007669"/>
    <property type="project" value="UniProtKB-SubCell"/>
</dbReference>
<feature type="compositionally biased region" description="Basic and acidic residues" evidence="7">
    <location>
        <begin position="636"/>
        <end position="682"/>
    </location>
</feature>
<dbReference type="PANTHER" id="PTHR13468:SF1">
    <property type="entry name" value="PROTEIN DEK"/>
    <property type="match status" value="1"/>
</dbReference>
<reference evidence="9 10" key="1">
    <citation type="journal article" date="2017" name="Plant Biotechnol. J.">
        <title>A comprehensive draft genome sequence for lupin (Lupinus angustifolius), an emerging health food: insights into plant-microbe interactions and legume evolution.</title>
        <authorList>
            <person name="Hane J.K."/>
            <person name="Ming Y."/>
            <person name="Kamphuis L.G."/>
            <person name="Nelson M.N."/>
            <person name="Garg G."/>
            <person name="Atkins C.A."/>
            <person name="Bayer P.E."/>
            <person name="Bravo A."/>
            <person name="Bringans S."/>
            <person name="Cannon S."/>
            <person name="Edwards D."/>
            <person name="Foley R."/>
            <person name="Gao L.L."/>
            <person name="Harrison M.J."/>
            <person name="Huang W."/>
            <person name="Hurgobin B."/>
            <person name="Li S."/>
            <person name="Liu C.W."/>
            <person name="McGrath A."/>
            <person name="Morahan G."/>
            <person name="Murray J."/>
            <person name="Weller J."/>
            <person name="Jian J."/>
            <person name="Singh K.B."/>
        </authorList>
    </citation>
    <scope>NUCLEOTIDE SEQUENCE [LARGE SCALE GENOMIC DNA]</scope>
    <source>
        <strain evidence="10">cv. Tanjil</strain>
        <tissue evidence="9">Whole plant</tissue>
    </source>
</reference>
<dbReference type="GO" id="GO:0006325">
    <property type="term" value="P:chromatin organization"/>
    <property type="evidence" value="ECO:0007669"/>
    <property type="project" value="UniProtKB-KW"/>
</dbReference>
<evidence type="ECO:0000313" key="10">
    <source>
        <dbReference type="Proteomes" id="UP000188354"/>
    </source>
</evidence>
<name>A0A394DC98_LUPAN</name>
<dbReference type="InterPro" id="IPR044198">
    <property type="entry name" value="DEK"/>
</dbReference>
<keyword evidence="6" id="KW-0539">Nucleus</keyword>
<feature type="compositionally biased region" description="Acidic residues" evidence="7">
    <location>
        <begin position="35"/>
        <end position="46"/>
    </location>
</feature>
<gene>
    <name evidence="9" type="ORF">TanjilG_00186</name>
</gene>
<evidence type="ECO:0000256" key="4">
    <source>
        <dbReference type="ARBA" id="ARBA00023125"/>
    </source>
</evidence>
<feature type="region of interest" description="Disordered" evidence="7">
    <location>
        <begin position="1"/>
        <end position="297"/>
    </location>
</feature>
<feature type="compositionally biased region" description="Basic and acidic residues" evidence="7">
    <location>
        <begin position="525"/>
        <end position="534"/>
    </location>
</feature>
<dbReference type="PROSITE" id="PS51998">
    <property type="entry name" value="DEK_C"/>
    <property type="match status" value="1"/>
</dbReference>
<keyword evidence="10" id="KW-1185">Reference proteome</keyword>
<keyword evidence="2" id="KW-0156">Chromatin regulator</keyword>
<sequence length="762" mass="85049">MATETLEDNKSQPEPPIQGKNDDVAVPEPDKDAAEEPEAEAAPEEDEQKRDFGEITKSEEKNVVEEEQKHDSAEVTKSEEKNVEEEEQKYDSAEVTKSEEKNIGEEEPKQDSAEITKSEEKNVEEAEPKHDSAEITKSEEENLEEEKADEKREENEVENDVAVEKDEDFDAEKDEDFDAEKDDDVDVEKEAEKDDAVDAEKEVEKEEDVDAEKEDEEDDEEAEEDEDEIEEGESNSKTPKSKESEKKGGQEKDPVTPVSDRPTRERKMVERYSIPSPSKSRRSSSSKALPIEKGRGTQLKDIPNVAFKLSKRKPDDNLHTLHSILFGKKTKCTNSVTPWLFLNDVQAHNLKRNIGQFSGYVWVENEEKQRAKIKERIDKCVKEKLVDFCDVLNIPINKGNVKKEELSSKLLEFLESPHATTDVLLAEKVQKGKKRTRKVTPTKSSGEASTEASAKVSLSLYCITLFALLVGFFHFVFGGAGVMVCLHPLVSAPPLFGTLQKQKQTSQVGKKRKQLSDNEEDDKAELELSDAKDESQEDEDVAAVPNNESDDNGSKSEEEDKPKAHKRAPKKIGKEGSVAKAEERTPSVKKTSVKASKSNEKTPKKSSSKKTVSDHGSASASSKSKQIEPASKKQKSVKEKQDSKGKSASKKQTDKPSKALVKDQGKDKSSKKTKVAEPRREEMHTVVVDILKEVDFNTATLSDILRQLGTHFGLDLMHRKAEVKDIITDVINNMSDEEDEGEEAVNDGDADKDDDDGSDSDA</sequence>
<evidence type="ECO:0000256" key="2">
    <source>
        <dbReference type="ARBA" id="ARBA00022853"/>
    </source>
</evidence>
<feature type="compositionally biased region" description="Basic and acidic residues" evidence="7">
    <location>
        <begin position="261"/>
        <end position="270"/>
    </location>
</feature>
<dbReference type="GO" id="GO:0042393">
    <property type="term" value="F:histone binding"/>
    <property type="evidence" value="ECO:0007669"/>
    <property type="project" value="TreeGrafter"/>
</dbReference>
<evidence type="ECO:0000256" key="1">
    <source>
        <dbReference type="ARBA" id="ARBA00004604"/>
    </source>
</evidence>
<feature type="compositionally biased region" description="Acidic residues" evidence="7">
    <location>
        <begin position="735"/>
        <end position="762"/>
    </location>
</feature>
<keyword evidence="5" id="KW-0804">Transcription</keyword>
<protein>
    <recommendedName>
        <fullName evidence="8">DEK-C domain-containing protein</fullName>
    </recommendedName>
</protein>
<evidence type="ECO:0000259" key="8">
    <source>
        <dbReference type="PROSITE" id="PS51998"/>
    </source>
</evidence>
<accession>A0A394DC98</accession>
<feature type="compositionally biased region" description="Acidic residues" evidence="7">
    <location>
        <begin position="155"/>
        <end position="187"/>
    </location>
</feature>
<dbReference type="AlphaFoldDB" id="A0A394DC98"/>
<feature type="compositionally biased region" description="Acidic residues" evidence="7">
    <location>
        <begin position="205"/>
        <end position="233"/>
    </location>
</feature>
<proteinExistence type="predicted"/>
<dbReference type="Proteomes" id="UP000188354">
    <property type="component" value="Unassembled WGS sequence"/>
</dbReference>
<dbReference type="PANTHER" id="PTHR13468">
    <property type="entry name" value="DEK PROTEIN"/>
    <property type="match status" value="1"/>
</dbReference>
<dbReference type="SUPFAM" id="SSF109715">
    <property type="entry name" value="DEK C-terminal domain"/>
    <property type="match status" value="1"/>
</dbReference>
<evidence type="ECO:0000256" key="5">
    <source>
        <dbReference type="ARBA" id="ARBA00023163"/>
    </source>
</evidence>
<dbReference type="GO" id="GO:2000779">
    <property type="term" value="P:regulation of double-strand break repair"/>
    <property type="evidence" value="ECO:0007669"/>
    <property type="project" value="TreeGrafter"/>
</dbReference>
<comment type="caution">
    <text evidence="9">The sequence shown here is derived from an EMBL/GenBank/DDBJ whole genome shotgun (WGS) entry which is preliminary data.</text>
</comment>
<feature type="compositionally biased region" description="Basic and acidic residues" evidence="7">
    <location>
        <begin position="240"/>
        <end position="254"/>
    </location>
</feature>
<feature type="compositionally biased region" description="Basic and acidic residues" evidence="7">
    <location>
        <begin position="188"/>
        <end position="204"/>
    </location>
</feature>
<evidence type="ECO:0000256" key="7">
    <source>
        <dbReference type="SAM" id="MobiDB-lite"/>
    </source>
</evidence>
<feature type="region of interest" description="Disordered" evidence="7">
    <location>
        <begin position="732"/>
        <end position="762"/>
    </location>
</feature>
<keyword evidence="4" id="KW-0238">DNA-binding</keyword>
<dbReference type="FunFam" id="1.10.10.60:FF:000220">
    <property type="entry name" value="DEK domain-containing chromatin associated protein"/>
    <property type="match status" value="1"/>
</dbReference>
<dbReference type="GO" id="GO:0003677">
    <property type="term" value="F:DNA binding"/>
    <property type="evidence" value="ECO:0007669"/>
    <property type="project" value="UniProtKB-KW"/>
</dbReference>
<dbReference type="Gramene" id="OIW17047">
    <property type="protein sequence ID" value="OIW17047"/>
    <property type="gene ID" value="TanjilG_00186"/>
</dbReference>